<organism evidence="7 8">
    <name type="scientific">Sphaerisporangium flaviroseum</name>
    <dbReference type="NCBI Taxonomy" id="509199"/>
    <lineage>
        <taxon>Bacteria</taxon>
        <taxon>Bacillati</taxon>
        <taxon>Actinomycetota</taxon>
        <taxon>Actinomycetes</taxon>
        <taxon>Streptosporangiales</taxon>
        <taxon>Streptosporangiaceae</taxon>
        <taxon>Sphaerisporangium</taxon>
    </lineage>
</organism>
<feature type="region of interest" description="Disordered" evidence="5">
    <location>
        <begin position="213"/>
        <end position="233"/>
    </location>
</feature>
<protein>
    <recommendedName>
        <fullName evidence="9">Metalloprotease</fullName>
    </recommendedName>
</protein>
<evidence type="ECO:0000256" key="6">
    <source>
        <dbReference type="SAM" id="SignalP"/>
    </source>
</evidence>
<dbReference type="PANTHER" id="PTHR30168:SF0">
    <property type="entry name" value="INNER MEMBRANE PROTEIN"/>
    <property type="match status" value="1"/>
</dbReference>
<sequence>MRTPSLAFLLVIIVTLLPGATAHAAQDADPIVHAEALTRNPLYKSGPLPGTPCAEPPVKAGDVASVRGYLTPLVKCLDQAWAAQFAKERLPFEKPAVRFITRPEKICGDAWGEHVQAIYCSSTRQIVVMLDKSVVDRPEDLFLMDVIAHEYGHHVQNMAGIWRAYDRLPSDDDAESYEQTRRHELQAECLAGAFIGSVWPSLRRTAEDWETLLDDDRESGDETGEARTHGKGRNMADWLDRGYRAAGPAGCNTWSASAAAVA</sequence>
<evidence type="ECO:0000313" key="7">
    <source>
        <dbReference type="EMBL" id="GAA3797655.1"/>
    </source>
</evidence>
<evidence type="ECO:0000256" key="3">
    <source>
        <dbReference type="ARBA" id="ARBA00022989"/>
    </source>
</evidence>
<comment type="subcellular location">
    <subcellularLocation>
        <location evidence="1">Membrane</location>
        <topology evidence="1">Single-pass membrane protein</topology>
    </subcellularLocation>
</comment>
<feature type="compositionally biased region" description="Acidic residues" evidence="5">
    <location>
        <begin position="213"/>
        <end position="223"/>
    </location>
</feature>
<evidence type="ECO:0000313" key="8">
    <source>
        <dbReference type="Proteomes" id="UP001500888"/>
    </source>
</evidence>
<reference evidence="8" key="1">
    <citation type="journal article" date="2019" name="Int. J. Syst. Evol. Microbiol.">
        <title>The Global Catalogue of Microorganisms (GCM) 10K type strain sequencing project: providing services to taxonomists for standard genome sequencing and annotation.</title>
        <authorList>
            <consortium name="The Broad Institute Genomics Platform"/>
            <consortium name="The Broad Institute Genome Sequencing Center for Infectious Disease"/>
            <person name="Wu L."/>
            <person name="Ma J."/>
        </authorList>
    </citation>
    <scope>NUCLEOTIDE SEQUENCE [LARGE SCALE GENOMIC DNA]</scope>
    <source>
        <strain evidence="8">JCM 16908</strain>
    </source>
</reference>
<evidence type="ECO:0000256" key="1">
    <source>
        <dbReference type="ARBA" id="ARBA00004167"/>
    </source>
</evidence>
<dbReference type="Proteomes" id="UP001500888">
    <property type="component" value="Unassembled WGS sequence"/>
</dbReference>
<accession>A0ABP7HTD3</accession>
<evidence type="ECO:0000256" key="5">
    <source>
        <dbReference type="SAM" id="MobiDB-lite"/>
    </source>
</evidence>
<dbReference type="InterPro" id="IPR007343">
    <property type="entry name" value="Uncharacterised_pept_Zn_put"/>
</dbReference>
<keyword evidence="8" id="KW-1185">Reference proteome</keyword>
<feature type="signal peptide" evidence="6">
    <location>
        <begin position="1"/>
        <end position="24"/>
    </location>
</feature>
<dbReference type="Pfam" id="PF04228">
    <property type="entry name" value="Zn_peptidase"/>
    <property type="match status" value="1"/>
</dbReference>
<keyword evidence="2" id="KW-0812">Transmembrane</keyword>
<gene>
    <name evidence="7" type="ORF">GCM10022226_16270</name>
</gene>
<evidence type="ECO:0008006" key="9">
    <source>
        <dbReference type="Google" id="ProtNLM"/>
    </source>
</evidence>
<keyword evidence="6" id="KW-0732">Signal</keyword>
<feature type="chain" id="PRO_5046889284" description="Metalloprotease" evidence="6">
    <location>
        <begin position="25"/>
        <end position="262"/>
    </location>
</feature>
<keyword evidence="4" id="KW-0472">Membrane</keyword>
<evidence type="ECO:0000256" key="2">
    <source>
        <dbReference type="ARBA" id="ARBA00022692"/>
    </source>
</evidence>
<keyword evidence="3" id="KW-1133">Transmembrane helix</keyword>
<dbReference type="PANTHER" id="PTHR30168">
    <property type="entry name" value="PUTATIVE MEMBRANE PROTEIN YPFJ"/>
    <property type="match status" value="1"/>
</dbReference>
<proteinExistence type="predicted"/>
<comment type="caution">
    <text evidence="7">The sequence shown here is derived from an EMBL/GenBank/DDBJ whole genome shotgun (WGS) entry which is preliminary data.</text>
</comment>
<dbReference type="EMBL" id="BAAAZR010000002">
    <property type="protein sequence ID" value="GAA3797655.1"/>
    <property type="molecule type" value="Genomic_DNA"/>
</dbReference>
<evidence type="ECO:0000256" key="4">
    <source>
        <dbReference type="ARBA" id="ARBA00023136"/>
    </source>
</evidence>
<name>A0ABP7HTD3_9ACTN</name>